<accession>A0ABT7JEA6</accession>
<feature type="non-terminal residue" evidence="2">
    <location>
        <position position="107"/>
    </location>
</feature>
<name>A0ABT7JEA6_9DEIO</name>
<comment type="caution">
    <text evidence="2">The sequence shown here is derived from an EMBL/GenBank/DDBJ whole genome shotgun (WGS) entry which is preliminary data.</text>
</comment>
<organism evidence="2 3">
    <name type="scientific">Deinococcus rhizophilus</name>
    <dbReference type="NCBI Taxonomy" id="3049544"/>
    <lineage>
        <taxon>Bacteria</taxon>
        <taxon>Thermotogati</taxon>
        <taxon>Deinococcota</taxon>
        <taxon>Deinococci</taxon>
        <taxon>Deinococcales</taxon>
        <taxon>Deinococcaceae</taxon>
        <taxon>Deinococcus</taxon>
    </lineage>
</organism>
<evidence type="ECO:0008006" key="4">
    <source>
        <dbReference type="Google" id="ProtNLM"/>
    </source>
</evidence>
<protein>
    <recommendedName>
        <fullName evidence="4">Lipoprotein</fullName>
    </recommendedName>
</protein>
<evidence type="ECO:0000313" key="2">
    <source>
        <dbReference type="EMBL" id="MDL2343381.1"/>
    </source>
</evidence>
<feature type="chain" id="PRO_5047099142" description="Lipoprotein" evidence="1">
    <location>
        <begin position="22"/>
        <end position="107"/>
    </location>
</feature>
<gene>
    <name evidence="2" type="ORF">QOL99_04355</name>
</gene>
<proteinExistence type="predicted"/>
<reference evidence="2 3" key="1">
    <citation type="submission" date="2023-05" db="EMBL/GenBank/DDBJ databases">
        <authorList>
            <person name="Gao F."/>
        </authorList>
    </citation>
    <scope>NUCLEOTIDE SEQUENCE [LARGE SCALE GENOMIC DNA]</scope>
    <source>
        <strain evidence="2 3">MIMF12</strain>
    </source>
</reference>
<keyword evidence="3" id="KW-1185">Reference proteome</keyword>
<keyword evidence="1" id="KW-0732">Signal</keyword>
<evidence type="ECO:0000256" key="1">
    <source>
        <dbReference type="SAM" id="SignalP"/>
    </source>
</evidence>
<dbReference type="Proteomes" id="UP001302059">
    <property type="component" value="Unassembled WGS sequence"/>
</dbReference>
<feature type="signal peptide" evidence="1">
    <location>
        <begin position="1"/>
        <end position="21"/>
    </location>
</feature>
<dbReference type="EMBL" id="JASNGB010000021">
    <property type="protein sequence ID" value="MDL2343381.1"/>
    <property type="molecule type" value="Genomic_DNA"/>
</dbReference>
<sequence length="107" mass="10809">MRPLLCLTPLLLLAACAPVPATSPGNAARPALTVPAFDAAFSPDGVAWVDAGRACVARVPSYRPVCPRLPGPAVAVAWNGGDAWVALPGAGMVLTLDLAARSVPVGR</sequence>
<dbReference type="PROSITE" id="PS51257">
    <property type="entry name" value="PROKAR_LIPOPROTEIN"/>
    <property type="match status" value="1"/>
</dbReference>
<evidence type="ECO:0000313" key="3">
    <source>
        <dbReference type="Proteomes" id="UP001302059"/>
    </source>
</evidence>